<keyword evidence="2" id="KW-1185">Reference proteome</keyword>
<sequence>MILQSRLYCLKQKQKTALANLKTLQVVAAFQISQKTDGSAILPNDRFWQVVVCRSLRSHDEA</sequence>
<evidence type="ECO:0000313" key="1">
    <source>
        <dbReference type="EMBL" id="GLP96534.1"/>
    </source>
</evidence>
<reference evidence="1" key="2">
    <citation type="submission" date="2023-01" db="EMBL/GenBank/DDBJ databases">
        <title>Draft genome sequence of Paraferrimonas sedimenticola strain NBRC 101628.</title>
        <authorList>
            <person name="Sun Q."/>
            <person name="Mori K."/>
        </authorList>
    </citation>
    <scope>NUCLEOTIDE SEQUENCE</scope>
    <source>
        <strain evidence="1">NBRC 101628</strain>
    </source>
</reference>
<evidence type="ECO:0000313" key="2">
    <source>
        <dbReference type="Proteomes" id="UP001161422"/>
    </source>
</evidence>
<dbReference type="AlphaFoldDB" id="A0AA37VXG5"/>
<organism evidence="1 2">
    <name type="scientific">Paraferrimonas sedimenticola</name>
    <dbReference type="NCBI Taxonomy" id="375674"/>
    <lineage>
        <taxon>Bacteria</taxon>
        <taxon>Pseudomonadati</taxon>
        <taxon>Pseudomonadota</taxon>
        <taxon>Gammaproteobacteria</taxon>
        <taxon>Alteromonadales</taxon>
        <taxon>Ferrimonadaceae</taxon>
        <taxon>Paraferrimonas</taxon>
    </lineage>
</organism>
<gene>
    <name evidence="1" type="ORF">GCM10007895_18400</name>
</gene>
<dbReference type="Proteomes" id="UP001161422">
    <property type="component" value="Unassembled WGS sequence"/>
</dbReference>
<comment type="caution">
    <text evidence="1">The sequence shown here is derived from an EMBL/GenBank/DDBJ whole genome shotgun (WGS) entry which is preliminary data.</text>
</comment>
<proteinExistence type="predicted"/>
<accession>A0AA37VXG5</accession>
<name>A0AA37VXG5_9GAMM</name>
<protein>
    <submittedName>
        <fullName evidence="1">Uncharacterized protein</fullName>
    </submittedName>
</protein>
<dbReference type="EMBL" id="BSNC01000004">
    <property type="protein sequence ID" value="GLP96534.1"/>
    <property type="molecule type" value="Genomic_DNA"/>
</dbReference>
<reference evidence="1" key="1">
    <citation type="journal article" date="2014" name="Int. J. Syst. Evol. Microbiol.">
        <title>Complete genome sequence of Corynebacterium casei LMG S-19264T (=DSM 44701T), isolated from a smear-ripened cheese.</title>
        <authorList>
            <consortium name="US DOE Joint Genome Institute (JGI-PGF)"/>
            <person name="Walter F."/>
            <person name="Albersmeier A."/>
            <person name="Kalinowski J."/>
            <person name="Ruckert C."/>
        </authorList>
    </citation>
    <scope>NUCLEOTIDE SEQUENCE</scope>
    <source>
        <strain evidence="1">NBRC 101628</strain>
    </source>
</reference>